<proteinExistence type="predicted"/>
<dbReference type="EMBL" id="JANPWB010000005">
    <property type="protein sequence ID" value="KAJ1184091.1"/>
    <property type="molecule type" value="Genomic_DNA"/>
</dbReference>
<keyword evidence="3" id="KW-1185">Reference proteome</keyword>
<accession>A0AAV7U6U1</accession>
<evidence type="ECO:0000313" key="2">
    <source>
        <dbReference type="EMBL" id="KAJ1184091.1"/>
    </source>
</evidence>
<name>A0AAV7U6U1_PLEWA</name>
<feature type="region of interest" description="Disordered" evidence="1">
    <location>
        <begin position="65"/>
        <end position="94"/>
    </location>
</feature>
<evidence type="ECO:0000256" key="1">
    <source>
        <dbReference type="SAM" id="MobiDB-lite"/>
    </source>
</evidence>
<protein>
    <submittedName>
        <fullName evidence="2">Uncharacterized protein</fullName>
    </submittedName>
</protein>
<sequence length="94" mass="9669">MIAAGAHLYKQLRPTYSSRAWSRMGGVAAGKDSAGAAPQNIAPRVRSSGKVSGLFTFQLQPARAFAPGQQASGKAPTERAGPETGAGLGRTNSR</sequence>
<dbReference type="AlphaFoldDB" id="A0AAV7U6U1"/>
<comment type="caution">
    <text evidence="2">The sequence shown here is derived from an EMBL/GenBank/DDBJ whole genome shotgun (WGS) entry which is preliminary data.</text>
</comment>
<dbReference type="Proteomes" id="UP001066276">
    <property type="component" value="Chromosome 3_1"/>
</dbReference>
<organism evidence="2 3">
    <name type="scientific">Pleurodeles waltl</name>
    <name type="common">Iberian ribbed newt</name>
    <dbReference type="NCBI Taxonomy" id="8319"/>
    <lineage>
        <taxon>Eukaryota</taxon>
        <taxon>Metazoa</taxon>
        <taxon>Chordata</taxon>
        <taxon>Craniata</taxon>
        <taxon>Vertebrata</taxon>
        <taxon>Euteleostomi</taxon>
        <taxon>Amphibia</taxon>
        <taxon>Batrachia</taxon>
        <taxon>Caudata</taxon>
        <taxon>Salamandroidea</taxon>
        <taxon>Salamandridae</taxon>
        <taxon>Pleurodelinae</taxon>
        <taxon>Pleurodeles</taxon>
    </lineage>
</organism>
<gene>
    <name evidence="2" type="ORF">NDU88_000901</name>
</gene>
<evidence type="ECO:0000313" key="3">
    <source>
        <dbReference type="Proteomes" id="UP001066276"/>
    </source>
</evidence>
<reference evidence="2" key="1">
    <citation type="journal article" date="2022" name="bioRxiv">
        <title>Sequencing and chromosome-scale assembly of the giantPleurodeles waltlgenome.</title>
        <authorList>
            <person name="Brown T."/>
            <person name="Elewa A."/>
            <person name="Iarovenko S."/>
            <person name="Subramanian E."/>
            <person name="Araus A.J."/>
            <person name="Petzold A."/>
            <person name="Susuki M."/>
            <person name="Suzuki K.-i.T."/>
            <person name="Hayashi T."/>
            <person name="Toyoda A."/>
            <person name="Oliveira C."/>
            <person name="Osipova E."/>
            <person name="Leigh N.D."/>
            <person name="Simon A."/>
            <person name="Yun M.H."/>
        </authorList>
    </citation>
    <scope>NUCLEOTIDE SEQUENCE</scope>
    <source>
        <strain evidence="2">20211129_DDA</strain>
        <tissue evidence="2">Liver</tissue>
    </source>
</reference>